<dbReference type="EMBL" id="DS113383">
    <property type="protein sequence ID" value="EAY08211.1"/>
    <property type="molecule type" value="Genomic_DNA"/>
</dbReference>
<accession>A2EGL6</accession>
<dbReference type="Proteomes" id="UP000001542">
    <property type="component" value="Unassembled WGS sequence"/>
</dbReference>
<evidence type="ECO:0000313" key="3">
    <source>
        <dbReference type="Proteomes" id="UP000001542"/>
    </source>
</evidence>
<keyword evidence="3" id="KW-1185">Reference proteome</keyword>
<reference evidence="2" key="1">
    <citation type="submission" date="2006-10" db="EMBL/GenBank/DDBJ databases">
        <authorList>
            <person name="Amadeo P."/>
            <person name="Zhao Q."/>
            <person name="Wortman J."/>
            <person name="Fraser-Liggett C."/>
            <person name="Carlton J."/>
        </authorList>
    </citation>
    <scope>NUCLEOTIDE SEQUENCE</scope>
    <source>
        <strain evidence="2">G3</strain>
    </source>
</reference>
<reference evidence="2" key="2">
    <citation type="journal article" date="2007" name="Science">
        <title>Draft genome sequence of the sexually transmitted pathogen Trichomonas vaginalis.</title>
        <authorList>
            <person name="Carlton J.M."/>
            <person name="Hirt R.P."/>
            <person name="Silva J.C."/>
            <person name="Delcher A.L."/>
            <person name="Schatz M."/>
            <person name="Zhao Q."/>
            <person name="Wortman J.R."/>
            <person name="Bidwell S.L."/>
            <person name="Alsmark U.C.M."/>
            <person name="Besteiro S."/>
            <person name="Sicheritz-Ponten T."/>
            <person name="Noel C.J."/>
            <person name="Dacks J.B."/>
            <person name="Foster P.G."/>
            <person name="Simillion C."/>
            <person name="Van de Peer Y."/>
            <person name="Miranda-Saavedra D."/>
            <person name="Barton G.J."/>
            <person name="Westrop G.D."/>
            <person name="Mueller S."/>
            <person name="Dessi D."/>
            <person name="Fiori P.L."/>
            <person name="Ren Q."/>
            <person name="Paulsen I."/>
            <person name="Zhang H."/>
            <person name="Bastida-Corcuera F.D."/>
            <person name="Simoes-Barbosa A."/>
            <person name="Brown M.T."/>
            <person name="Hayes R.D."/>
            <person name="Mukherjee M."/>
            <person name="Okumura C.Y."/>
            <person name="Schneider R."/>
            <person name="Smith A.J."/>
            <person name="Vanacova S."/>
            <person name="Villalvazo M."/>
            <person name="Haas B.J."/>
            <person name="Pertea M."/>
            <person name="Feldblyum T.V."/>
            <person name="Utterback T.R."/>
            <person name="Shu C.L."/>
            <person name="Osoegawa K."/>
            <person name="de Jong P.J."/>
            <person name="Hrdy I."/>
            <person name="Horvathova L."/>
            <person name="Zubacova Z."/>
            <person name="Dolezal P."/>
            <person name="Malik S.B."/>
            <person name="Logsdon J.M. Jr."/>
            <person name="Henze K."/>
            <person name="Gupta A."/>
            <person name="Wang C.C."/>
            <person name="Dunne R.L."/>
            <person name="Upcroft J.A."/>
            <person name="Upcroft P."/>
            <person name="White O."/>
            <person name="Salzberg S.L."/>
            <person name="Tang P."/>
            <person name="Chiu C.-H."/>
            <person name="Lee Y.-S."/>
            <person name="Embley T.M."/>
            <person name="Coombs G.H."/>
            <person name="Mottram J.C."/>
            <person name="Tachezy J."/>
            <person name="Fraser-Liggett C.M."/>
            <person name="Johnson P.J."/>
        </authorList>
    </citation>
    <scope>NUCLEOTIDE SEQUENCE [LARGE SCALE GENOMIC DNA]</scope>
    <source>
        <strain evidence="2">G3</strain>
    </source>
</reference>
<dbReference type="InParanoid" id="A2EGL6"/>
<keyword evidence="1" id="KW-0175">Coiled coil</keyword>
<evidence type="ECO:0000256" key="1">
    <source>
        <dbReference type="SAM" id="Coils"/>
    </source>
</evidence>
<evidence type="ECO:0000313" key="2">
    <source>
        <dbReference type="EMBL" id="EAY08211.1"/>
    </source>
</evidence>
<sequence length="186" mass="20828">MSRPNFSEMIASINAEEKRLTDENTQLKKILQIQDTLIEKQRKLLQEVSQTSNELLEVENKRKEIKEKLSSQKTELLVTSSSAQQVSTIIQNTLASGQGSPEISETQSGKFALKLIEAISRSIYQITEDCIKSETLSVSADRIHAAINDADTVIQKIIDAGLATESQEDTIRRNSYTIYSLVQPQE</sequence>
<dbReference type="VEuPathDB" id="TrichDB:TVAG_308170"/>
<dbReference type="AlphaFoldDB" id="A2EGL6"/>
<feature type="coiled-coil region" evidence="1">
    <location>
        <begin position="10"/>
        <end position="75"/>
    </location>
</feature>
<dbReference type="RefSeq" id="XP_001320434.1">
    <property type="nucleotide sequence ID" value="XM_001320399.1"/>
</dbReference>
<protein>
    <submittedName>
        <fullName evidence="2">Uncharacterized protein</fullName>
    </submittedName>
</protein>
<dbReference type="VEuPathDB" id="TrichDB:TVAGG3_0539760"/>
<dbReference type="OrthoDB" id="10265142at2759"/>
<proteinExistence type="predicted"/>
<gene>
    <name evidence="2" type="ORF">TVAG_308170</name>
</gene>
<dbReference type="KEGG" id="tva:4766109"/>
<organism evidence="2 3">
    <name type="scientific">Trichomonas vaginalis (strain ATCC PRA-98 / G3)</name>
    <dbReference type="NCBI Taxonomy" id="412133"/>
    <lineage>
        <taxon>Eukaryota</taxon>
        <taxon>Metamonada</taxon>
        <taxon>Parabasalia</taxon>
        <taxon>Trichomonadida</taxon>
        <taxon>Trichomonadidae</taxon>
        <taxon>Trichomonas</taxon>
    </lineage>
</organism>
<dbReference type="SMR" id="A2EGL6"/>
<name>A2EGL6_TRIV3</name>